<feature type="compositionally biased region" description="Gly residues" evidence="1">
    <location>
        <begin position="1"/>
        <end position="10"/>
    </location>
</feature>
<dbReference type="OrthoDB" id="1931944at2759"/>
<feature type="region of interest" description="Disordered" evidence="1">
    <location>
        <begin position="119"/>
        <end position="154"/>
    </location>
</feature>
<gene>
    <name evidence="2" type="ORF">Taro_025152</name>
</gene>
<feature type="region of interest" description="Disordered" evidence="1">
    <location>
        <begin position="214"/>
        <end position="246"/>
    </location>
</feature>
<dbReference type="PANTHER" id="PTHR37255:SF1">
    <property type="entry name" value="OS07G0669600 PROTEIN"/>
    <property type="match status" value="1"/>
</dbReference>
<keyword evidence="3" id="KW-1185">Reference proteome</keyword>
<evidence type="ECO:0000256" key="1">
    <source>
        <dbReference type="SAM" id="MobiDB-lite"/>
    </source>
</evidence>
<dbReference type="AlphaFoldDB" id="A0A843VMJ2"/>
<name>A0A843VMJ2_COLES</name>
<dbReference type="Proteomes" id="UP000652761">
    <property type="component" value="Unassembled WGS sequence"/>
</dbReference>
<proteinExistence type="predicted"/>
<protein>
    <submittedName>
        <fullName evidence="2">Uncharacterized protein</fullName>
    </submittedName>
</protein>
<accession>A0A843VMJ2</accession>
<feature type="region of interest" description="Disordered" evidence="1">
    <location>
        <begin position="1"/>
        <end position="46"/>
    </location>
</feature>
<sequence>MKGGGGGGAGFSELSDEERRALRGSKFAPLPPSDHPSSSSRCQPRGYVPGNVVMVSYVPVFVGKIWRRLAHPGGPLATNKAAALAKFLERKLLQPGGLDSIDPDILELAVKNAKETVKSTVKDRRKAGPTPRDGSVPSTTRHVRANRRTAGTDSGICVPPSYGCDSKDHRRRGGVHAAATEANHMGPLRVPASPSLADLTFLSRAWGVADEGGGTRGGWGWGPQRVGSQIQKNTERTVGKRGPPLT</sequence>
<comment type="caution">
    <text evidence="2">The sequence shown here is derived from an EMBL/GenBank/DDBJ whole genome shotgun (WGS) entry which is preliminary data.</text>
</comment>
<evidence type="ECO:0000313" key="2">
    <source>
        <dbReference type="EMBL" id="MQL92529.1"/>
    </source>
</evidence>
<reference evidence="2" key="1">
    <citation type="submission" date="2017-07" db="EMBL/GenBank/DDBJ databases">
        <title>Taro Niue Genome Assembly and Annotation.</title>
        <authorList>
            <person name="Atibalentja N."/>
            <person name="Keating K."/>
            <person name="Fields C.J."/>
        </authorList>
    </citation>
    <scope>NUCLEOTIDE SEQUENCE</scope>
    <source>
        <strain evidence="2">Niue_2</strain>
        <tissue evidence="2">Leaf</tissue>
    </source>
</reference>
<feature type="compositionally biased region" description="Low complexity" evidence="1">
    <location>
        <begin position="35"/>
        <end position="44"/>
    </location>
</feature>
<dbReference type="EMBL" id="NMUH01001456">
    <property type="protein sequence ID" value="MQL92529.1"/>
    <property type="molecule type" value="Genomic_DNA"/>
</dbReference>
<evidence type="ECO:0000313" key="3">
    <source>
        <dbReference type="Proteomes" id="UP000652761"/>
    </source>
</evidence>
<organism evidence="2 3">
    <name type="scientific">Colocasia esculenta</name>
    <name type="common">Wild taro</name>
    <name type="synonym">Arum esculentum</name>
    <dbReference type="NCBI Taxonomy" id="4460"/>
    <lineage>
        <taxon>Eukaryota</taxon>
        <taxon>Viridiplantae</taxon>
        <taxon>Streptophyta</taxon>
        <taxon>Embryophyta</taxon>
        <taxon>Tracheophyta</taxon>
        <taxon>Spermatophyta</taxon>
        <taxon>Magnoliopsida</taxon>
        <taxon>Liliopsida</taxon>
        <taxon>Araceae</taxon>
        <taxon>Aroideae</taxon>
        <taxon>Colocasieae</taxon>
        <taxon>Colocasia</taxon>
    </lineage>
</organism>
<dbReference type="PANTHER" id="PTHR37255">
    <property type="entry name" value="OS07G0669600 PROTEIN"/>
    <property type="match status" value="1"/>
</dbReference>